<keyword evidence="2 7" id="KW-0678">Repressor</keyword>
<dbReference type="PANTHER" id="PTHR30055">
    <property type="entry name" value="HTH-TYPE TRANSCRIPTIONAL REGULATOR RUTR"/>
    <property type="match status" value="1"/>
</dbReference>
<keyword evidence="4 7" id="KW-0238">DNA-binding</keyword>
<dbReference type="STRING" id="1608994.TU86_10155"/>
<dbReference type="UniPathway" id="UPA00529"/>
<dbReference type="Pfam" id="PF13977">
    <property type="entry name" value="TetR_C_6"/>
    <property type="match status" value="1"/>
</dbReference>
<keyword evidence="5 7" id="KW-0804">Transcription</keyword>
<evidence type="ECO:0000259" key="9">
    <source>
        <dbReference type="PROSITE" id="PS50977"/>
    </source>
</evidence>
<gene>
    <name evidence="7 11" type="primary">betI</name>
    <name evidence="11" type="ORF">GYN02_00545</name>
    <name evidence="10" type="ORF">TU86_10155</name>
</gene>
<proteinExistence type="inferred from homology"/>
<dbReference type="Proteomes" id="UP000809529">
    <property type="component" value="Unassembled WGS sequence"/>
</dbReference>
<dbReference type="Proteomes" id="UP000036325">
    <property type="component" value="Unassembled WGS sequence"/>
</dbReference>
<dbReference type="OrthoDB" id="7618612at2"/>
<dbReference type="GO" id="GO:0003700">
    <property type="term" value="F:DNA-binding transcription factor activity"/>
    <property type="evidence" value="ECO:0007669"/>
    <property type="project" value="UniProtKB-UniRule"/>
</dbReference>
<dbReference type="Pfam" id="PF00440">
    <property type="entry name" value="TetR_N"/>
    <property type="match status" value="1"/>
</dbReference>
<feature type="domain" description="HTH tetR-type" evidence="9">
    <location>
        <begin position="8"/>
        <end position="68"/>
    </location>
</feature>
<dbReference type="NCBIfam" id="NF001978">
    <property type="entry name" value="PRK00767.1"/>
    <property type="match status" value="1"/>
</dbReference>
<organism evidence="10 12">
    <name type="scientific">Pseudomonas weihenstephanensis</name>
    <dbReference type="NCBI Taxonomy" id="1608994"/>
    <lineage>
        <taxon>Bacteria</taxon>
        <taxon>Pseudomonadati</taxon>
        <taxon>Pseudomonadota</taxon>
        <taxon>Gammaproteobacteria</taxon>
        <taxon>Pseudomonadales</taxon>
        <taxon>Pseudomonadaceae</taxon>
        <taxon>Pseudomonas</taxon>
    </lineage>
</organism>
<evidence type="ECO:0000313" key="12">
    <source>
        <dbReference type="Proteomes" id="UP000036325"/>
    </source>
</evidence>
<evidence type="ECO:0000256" key="6">
    <source>
        <dbReference type="ARBA" id="ARBA00024936"/>
    </source>
</evidence>
<dbReference type="SUPFAM" id="SSF46689">
    <property type="entry name" value="Homeodomain-like"/>
    <property type="match status" value="1"/>
</dbReference>
<comment type="function">
    <text evidence="7">Repressor involved in choline regulation of the bet genes.</text>
</comment>
<accession>A0A0J6IIB6</accession>
<dbReference type="RefSeq" id="WP_048364154.1">
    <property type="nucleotide sequence ID" value="NZ_JAAEBV010000002.1"/>
</dbReference>
<dbReference type="InterPro" id="IPR050109">
    <property type="entry name" value="HTH-type_TetR-like_transc_reg"/>
</dbReference>
<evidence type="ECO:0000256" key="4">
    <source>
        <dbReference type="ARBA" id="ARBA00023125"/>
    </source>
</evidence>
<dbReference type="InterPro" id="IPR009057">
    <property type="entry name" value="Homeodomain-like_sf"/>
</dbReference>
<dbReference type="AlphaFoldDB" id="A0A0J6IIB6"/>
<dbReference type="GO" id="GO:0019285">
    <property type="term" value="P:glycine betaine biosynthetic process from choline"/>
    <property type="evidence" value="ECO:0007669"/>
    <property type="project" value="UniProtKB-UniRule"/>
</dbReference>
<dbReference type="Gene3D" id="1.10.357.10">
    <property type="entry name" value="Tetracycline Repressor, domain 2"/>
    <property type="match status" value="1"/>
</dbReference>
<dbReference type="PROSITE" id="PS50977">
    <property type="entry name" value="HTH_TETR_2"/>
    <property type="match status" value="1"/>
</dbReference>
<dbReference type="InterPro" id="IPR001647">
    <property type="entry name" value="HTH_TetR"/>
</dbReference>
<evidence type="ECO:0000256" key="3">
    <source>
        <dbReference type="ARBA" id="ARBA00023015"/>
    </source>
</evidence>
<dbReference type="PATRIC" id="fig|1608994.3.peg.2651"/>
<dbReference type="GO" id="GO:0000976">
    <property type="term" value="F:transcription cis-regulatory region binding"/>
    <property type="evidence" value="ECO:0007669"/>
    <property type="project" value="TreeGrafter"/>
</dbReference>
<dbReference type="PROSITE" id="PS01081">
    <property type="entry name" value="HTH_TETR_1"/>
    <property type="match status" value="1"/>
</dbReference>
<evidence type="ECO:0000256" key="5">
    <source>
        <dbReference type="ARBA" id="ARBA00023163"/>
    </source>
</evidence>
<dbReference type="PANTHER" id="PTHR30055:SF234">
    <property type="entry name" value="HTH-TYPE TRANSCRIPTIONAL REGULATOR BETI"/>
    <property type="match status" value="1"/>
</dbReference>
<dbReference type="InterPro" id="IPR039538">
    <property type="entry name" value="BetI_C"/>
</dbReference>
<evidence type="ECO:0000256" key="1">
    <source>
        <dbReference type="ARBA" id="ARBA00004719"/>
    </source>
</evidence>
<dbReference type="InterPro" id="IPR036271">
    <property type="entry name" value="Tet_transcr_reg_TetR-rel_C_sf"/>
</dbReference>
<dbReference type="SUPFAM" id="SSF48498">
    <property type="entry name" value="Tetracyclin repressor-like, C-terminal domain"/>
    <property type="match status" value="1"/>
</dbReference>
<evidence type="ECO:0000313" key="11">
    <source>
        <dbReference type="EMBL" id="MBM1193662.1"/>
    </source>
</evidence>
<comment type="caution">
    <text evidence="10">The sequence shown here is derived from an EMBL/GenBank/DDBJ whole genome shotgun (WGS) entry which is preliminary data.</text>
</comment>
<dbReference type="EMBL" id="JYLF01000003">
    <property type="protein sequence ID" value="KMN14340.1"/>
    <property type="molecule type" value="Genomic_DNA"/>
</dbReference>
<evidence type="ECO:0000256" key="8">
    <source>
        <dbReference type="PROSITE-ProRule" id="PRU00335"/>
    </source>
</evidence>
<evidence type="ECO:0000256" key="7">
    <source>
        <dbReference type="HAMAP-Rule" id="MF_00768"/>
    </source>
</evidence>
<reference evidence="10 12" key="1">
    <citation type="submission" date="2015-02" db="EMBL/GenBank/DDBJ databases">
        <title>Pseudomonas helleri sp. nov. and Pseudomonas weihenstephanensis sp. nov., isolated from raw cows milk.</title>
        <authorList>
            <person name="von Neubeck M."/>
            <person name="Huptas C."/>
            <person name="Wenning M."/>
            <person name="Scherer S."/>
        </authorList>
    </citation>
    <scope>NUCLEOTIDE SEQUENCE [LARGE SCALE GENOMIC DNA]</scope>
    <source>
        <strain evidence="10 12">DSM 29166</strain>
    </source>
</reference>
<dbReference type="NCBIfam" id="TIGR03384">
    <property type="entry name" value="betaine_BetI"/>
    <property type="match status" value="1"/>
</dbReference>
<dbReference type="InterPro" id="IPR017757">
    <property type="entry name" value="Tscrpt_rep_BetI"/>
</dbReference>
<comment type="function">
    <text evidence="6">Repressor involved in the biosynthesis of the osmoprotectant glycine betaine. It represses transcription of the choline transporter BetT and the genes of BetAB involved in the synthesis of glycine betaine.</text>
</comment>
<protein>
    <recommendedName>
        <fullName evidence="7">HTH-type transcriptional regulator BetI</fullName>
    </recommendedName>
</protein>
<keyword evidence="3 7" id="KW-0805">Transcription regulation</keyword>
<comment type="pathway">
    <text evidence="1 7">Amine and polyamine biosynthesis; betaine biosynthesis via choline pathway [regulation].</text>
</comment>
<name>A0A0J6IIB6_9PSED</name>
<feature type="DNA-binding region" description="H-T-H motif" evidence="7 8">
    <location>
        <begin position="31"/>
        <end position="50"/>
    </location>
</feature>
<dbReference type="InterPro" id="IPR023772">
    <property type="entry name" value="DNA-bd_HTH_TetR-type_CS"/>
</dbReference>
<dbReference type="EMBL" id="JAAEBW010000001">
    <property type="protein sequence ID" value="MBM1193662.1"/>
    <property type="molecule type" value="Genomic_DNA"/>
</dbReference>
<sequence length="197" mass="22007">MPKVGMQPIRRQQLIEATLQAVDQVGMADASIALIARLAGVSNGIISHYFRDKNGLIAATMRYLMNVLIDNVTERRQALDDDSPRAHLQVIVEGNFDASQVSGPAMKTWLAFWAASMHQPSLHRLQRINDHRLYSNLCCQFRRVLPQAEARSAARGLAALIDGLWLRGALSGDAFDTEQAQRICYEYMDLQLAKQVS</sequence>
<accession>A0A0J6IYG3</accession>
<reference evidence="11 13" key="2">
    <citation type="submission" date="2020-01" db="EMBL/GenBank/DDBJ databases">
        <title>Comparative genomics of meat spoilage bacteria.</title>
        <authorList>
            <person name="Hilgarth M."/>
            <person name="Vogel R.F."/>
        </authorList>
    </citation>
    <scope>NUCLEOTIDE SEQUENCE [LARGE SCALE GENOMIC DNA]</scope>
    <source>
        <strain evidence="11 13">TMW2.2077</strain>
    </source>
</reference>
<evidence type="ECO:0000313" key="10">
    <source>
        <dbReference type="EMBL" id="KMN14340.1"/>
    </source>
</evidence>
<dbReference type="GO" id="GO:0045892">
    <property type="term" value="P:negative regulation of DNA-templated transcription"/>
    <property type="evidence" value="ECO:0007669"/>
    <property type="project" value="UniProtKB-UniRule"/>
</dbReference>
<keyword evidence="13" id="KW-1185">Reference proteome</keyword>
<evidence type="ECO:0000313" key="13">
    <source>
        <dbReference type="Proteomes" id="UP000809529"/>
    </source>
</evidence>
<dbReference type="HAMAP" id="MF_00768">
    <property type="entry name" value="HTH_type_BetI"/>
    <property type="match status" value="1"/>
</dbReference>
<evidence type="ECO:0000256" key="2">
    <source>
        <dbReference type="ARBA" id="ARBA00022491"/>
    </source>
</evidence>